<dbReference type="GO" id="GO:0016301">
    <property type="term" value="F:kinase activity"/>
    <property type="evidence" value="ECO:0007669"/>
    <property type="project" value="UniProtKB-KW"/>
</dbReference>
<evidence type="ECO:0000256" key="4">
    <source>
        <dbReference type="ARBA" id="ARBA00022679"/>
    </source>
</evidence>
<dbReference type="Pfam" id="PF08447">
    <property type="entry name" value="PAS_3"/>
    <property type="match status" value="1"/>
</dbReference>
<dbReference type="Gene3D" id="1.10.287.130">
    <property type="match status" value="1"/>
</dbReference>
<dbReference type="Pfam" id="PF01590">
    <property type="entry name" value="GAF"/>
    <property type="match status" value="1"/>
</dbReference>
<dbReference type="SMART" id="SM00388">
    <property type="entry name" value="HisKA"/>
    <property type="match status" value="1"/>
</dbReference>
<dbReference type="InterPro" id="IPR011006">
    <property type="entry name" value="CheY-like_superfamily"/>
</dbReference>
<dbReference type="InterPro" id="IPR000014">
    <property type="entry name" value="PAS"/>
</dbReference>
<dbReference type="PRINTS" id="PR00344">
    <property type="entry name" value="BCTRLSENSOR"/>
</dbReference>
<dbReference type="CDD" id="cd16922">
    <property type="entry name" value="HATPase_EvgS-ArcB-TorS-like"/>
    <property type="match status" value="1"/>
</dbReference>
<dbReference type="InterPro" id="IPR001789">
    <property type="entry name" value="Sig_transdc_resp-reg_receiver"/>
</dbReference>
<dbReference type="InterPro" id="IPR003018">
    <property type="entry name" value="GAF"/>
</dbReference>
<accession>A0ABX5CK24</accession>
<dbReference type="PANTHER" id="PTHR45339:SF5">
    <property type="entry name" value="HISTIDINE KINASE"/>
    <property type="match status" value="1"/>
</dbReference>
<evidence type="ECO:0000256" key="3">
    <source>
        <dbReference type="ARBA" id="ARBA00022553"/>
    </source>
</evidence>
<comment type="caution">
    <text evidence="9">The sequence shown here is derived from an EMBL/GenBank/DDBJ whole genome shotgun (WGS) entry which is preliminary data.</text>
</comment>
<reference evidence="10" key="1">
    <citation type="journal article" date="2020" name="Int. J. Syst. Evol. Microbiol.">
        <title>Alteromonas alba sp. nov., a marine bacterium isolated from the seawater of the West Pacific Ocean.</title>
        <authorList>
            <person name="Sun C."/>
            <person name="Wu Y.-H."/>
            <person name="Xamxidin M."/>
            <person name="Cheng H."/>
            <person name="Xu X.-W."/>
        </authorList>
    </citation>
    <scope>NUCLEOTIDE SEQUENCE [LARGE SCALE GENOMIC DNA]</scope>
    <source>
        <strain evidence="10">9a2</strain>
    </source>
</reference>
<dbReference type="InterPro" id="IPR036097">
    <property type="entry name" value="HisK_dim/P_sf"/>
</dbReference>
<dbReference type="InterPro" id="IPR035965">
    <property type="entry name" value="PAS-like_dom_sf"/>
</dbReference>
<sequence>MSIIKELQIISNDHTMSLDTKLHNLLAVGTKILGLETGIVSNIRGEQYSILSVVTPGDSIPVNSLFALPDTYCADVVNAQSHIAYHDINCEPGASHPCFAKYTLKSYLAAPVNVSGEFFGTVNFSSLTPRQEPFTSIEVDYLLLLATWIGNELERQQVMENLHAQKAILAERNLLLSQVTNLAGVGTWELNLDTQALSWSGALKRMLHMHGEKILKPEDVTNLIADDAQRKDYIERFAYMIKTGKDFVYELEVRTDAGEPRWLESRAHPIIENGRCIKVIGATMDITQTYLDKAVLQHKSELAENALKTRSEFLDKISHEIRTPIHGVLGMLEVLMGTSLNSKQFELASNASKSADSLLKIVNDILDFSNIEAGDIPFEEAATDLALTIEEQVPMFARLAKQKGLELNVSTENLKGKVFKADKLRLGQILLNLLNNAMKFTKEGNVTVETNCIRYGKGKFQVKIVVTDTGIGISEQQQKLIFSPFMQVENSAQRGYGGTGLGLSLVSKIAEHYQGNVDVNSHLGVGSRFTVTLMLDDATTGADIEKIYASRNDFSPTRQELSRLKALIVEDNEINQLVIKEQLKEIGLPSELAINGKEGVEKVKRSFAEKSPYAVIFMDCHMPVMDGLEATRHIRALGEQAKQIPIIALTANVLTGDKEKCLKSGMNDFISKPVGVSRLKECVFRHLSSQMQNNVSALKDPA</sequence>
<dbReference type="Gene3D" id="3.30.450.40">
    <property type="match status" value="1"/>
</dbReference>
<keyword evidence="10" id="KW-1185">Reference proteome</keyword>
<feature type="domain" description="Response regulatory" evidence="8">
    <location>
        <begin position="565"/>
        <end position="687"/>
    </location>
</feature>
<dbReference type="InterPro" id="IPR005467">
    <property type="entry name" value="His_kinase_dom"/>
</dbReference>
<evidence type="ECO:0000313" key="9">
    <source>
        <dbReference type="EMBL" id="PRO67919.1"/>
    </source>
</evidence>
<dbReference type="Proteomes" id="UP000239539">
    <property type="component" value="Unassembled WGS sequence"/>
</dbReference>
<dbReference type="SUPFAM" id="SSF47384">
    <property type="entry name" value="Homodimeric domain of signal transducing histidine kinase"/>
    <property type="match status" value="1"/>
</dbReference>
<dbReference type="PROSITE" id="PS50110">
    <property type="entry name" value="RESPONSE_REGULATORY"/>
    <property type="match status" value="1"/>
</dbReference>
<dbReference type="Pfam" id="PF00512">
    <property type="entry name" value="HisKA"/>
    <property type="match status" value="1"/>
</dbReference>
<dbReference type="SMART" id="SM00387">
    <property type="entry name" value="HATPase_c"/>
    <property type="match status" value="1"/>
</dbReference>
<dbReference type="EC" id="2.7.13.3" evidence="2"/>
<dbReference type="CDD" id="cd00130">
    <property type="entry name" value="PAS"/>
    <property type="match status" value="1"/>
</dbReference>
<evidence type="ECO:0000256" key="2">
    <source>
        <dbReference type="ARBA" id="ARBA00012438"/>
    </source>
</evidence>
<evidence type="ECO:0000313" key="10">
    <source>
        <dbReference type="Proteomes" id="UP000239539"/>
    </source>
</evidence>
<evidence type="ECO:0000256" key="1">
    <source>
        <dbReference type="ARBA" id="ARBA00000085"/>
    </source>
</evidence>
<dbReference type="Pfam" id="PF02518">
    <property type="entry name" value="HATPase_c"/>
    <property type="match status" value="1"/>
</dbReference>
<organism evidence="9 10">
    <name type="scientific">Alteromonas gracilis</name>
    <dbReference type="NCBI Taxonomy" id="1479524"/>
    <lineage>
        <taxon>Bacteria</taxon>
        <taxon>Pseudomonadati</taxon>
        <taxon>Pseudomonadota</taxon>
        <taxon>Gammaproteobacteria</taxon>
        <taxon>Alteromonadales</taxon>
        <taxon>Alteromonadaceae</taxon>
        <taxon>Alteromonas/Salinimonas group</taxon>
        <taxon>Alteromonas</taxon>
    </lineage>
</organism>
<comment type="catalytic activity">
    <reaction evidence="1">
        <text>ATP + protein L-histidine = ADP + protein N-phospho-L-histidine.</text>
        <dbReference type="EC" id="2.7.13.3"/>
    </reaction>
</comment>
<dbReference type="SUPFAM" id="SSF55874">
    <property type="entry name" value="ATPase domain of HSP90 chaperone/DNA topoisomerase II/histidine kinase"/>
    <property type="match status" value="1"/>
</dbReference>
<keyword evidence="3 6" id="KW-0597">Phosphoprotein</keyword>
<dbReference type="CDD" id="cd17546">
    <property type="entry name" value="REC_hyHK_CKI1_RcsC-like"/>
    <property type="match status" value="1"/>
</dbReference>
<keyword evidence="5 9" id="KW-0418">Kinase</keyword>
<evidence type="ECO:0000259" key="7">
    <source>
        <dbReference type="PROSITE" id="PS50109"/>
    </source>
</evidence>
<dbReference type="Gene3D" id="3.40.50.2300">
    <property type="match status" value="1"/>
</dbReference>
<name>A0ABX5CK24_9ALTE</name>
<dbReference type="InterPro" id="IPR003661">
    <property type="entry name" value="HisK_dim/P_dom"/>
</dbReference>
<dbReference type="CDD" id="cd00082">
    <property type="entry name" value="HisKA"/>
    <property type="match status" value="1"/>
</dbReference>
<dbReference type="SUPFAM" id="SSF55781">
    <property type="entry name" value="GAF domain-like"/>
    <property type="match status" value="1"/>
</dbReference>
<dbReference type="PROSITE" id="PS50109">
    <property type="entry name" value="HIS_KIN"/>
    <property type="match status" value="1"/>
</dbReference>
<proteinExistence type="predicted"/>
<protein>
    <recommendedName>
        <fullName evidence="2">histidine kinase</fullName>
        <ecNumber evidence="2">2.7.13.3</ecNumber>
    </recommendedName>
</protein>
<evidence type="ECO:0000256" key="6">
    <source>
        <dbReference type="PROSITE-ProRule" id="PRU00169"/>
    </source>
</evidence>
<dbReference type="Pfam" id="PF00072">
    <property type="entry name" value="Response_reg"/>
    <property type="match status" value="1"/>
</dbReference>
<dbReference type="InterPro" id="IPR013655">
    <property type="entry name" value="PAS_fold_3"/>
</dbReference>
<dbReference type="SUPFAM" id="SSF52172">
    <property type="entry name" value="CheY-like"/>
    <property type="match status" value="1"/>
</dbReference>
<keyword evidence="4" id="KW-0808">Transferase</keyword>
<dbReference type="Gene3D" id="3.30.565.10">
    <property type="entry name" value="Histidine kinase-like ATPase, C-terminal domain"/>
    <property type="match status" value="1"/>
</dbReference>
<dbReference type="PANTHER" id="PTHR45339">
    <property type="entry name" value="HYBRID SIGNAL TRANSDUCTION HISTIDINE KINASE J"/>
    <property type="match status" value="1"/>
</dbReference>
<gene>
    <name evidence="9" type="ORF">C6Y39_15980</name>
</gene>
<dbReference type="InterPro" id="IPR003594">
    <property type="entry name" value="HATPase_dom"/>
</dbReference>
<dbReference type="RefSeq" id="WP_105932242.1">
    <property type="nucleotide sequence ID" value="NZ_PVNO01000029.1"/>
</dbReference>
<dbReference type="EMBL" id="PVNO01000029">
    <property type="protein sequence ID" value="PRO67919.1"/>
    <property type="molecule type" value="Genomic_DNA"/>
</dbReference>
<dbReference type="SMART" id="SM00065">
    <property type="entry name" value="GAF"/>
    <property type="match status" value="1"/>
</dbReference>
<dbReference type="InterPro" id="IPR036890">
    <property type="entry name" value="HATPase_C_sf"/>
</dbReference>
<evidence type="ECO:0000259" key="8">
    <source>
        <dbReference type="PROSITE" id="PS50110"/>
    </source>
</evidence>
<feature type="modified residue" description="4-aspartylphosphate" evidence="6">
    <location>
        <position position="619"/>
    </location>
</feature>
<dbReference type="SMART" id="SM00448">
    <property type="entry name" value="REC"/>
    <property type="match status" value="1"/>
</dbReference>
<dbReference type="InterPro" id="IPR029016">
    <property type="entry name" value="GAF-like_dom_sf"/>
</dbReference>
<feature type="domain" description="Histidine kinase" evidence="7">
    <location>
        <begin position="316"/>
        <end position="537"/>
    </location>
</feature>
<dbReference type="InterPro" id="IPR004358">
    <property type="entry name" value="Sig_transdc_His_kin-like_C"/>
</dbReference>
<evidence type="ECO:0000256" key="5">
    <source>
        <dbReference type="ARBA" id="ARBA00022777"/>
    </source>
</evidence>
<dbReference type="SUPFAM" id="SSF55785">
    <property type="entry name" value="PYP-like sensor domain (PAS domain)"/>
    <property type="match status" value="1"/>
</dbReference>
<dbReference type="Gene3D" id="3.30.450.20">
    <property type="entry name" value="PAS domain"/>
    <property type="match status" value="1"/>
</dbReference>